<organism evidence="2 3">
    <name type="scientific">Bacillus oleivorans</name>
    <dbReference type="NCBI Taxonomy" id="1448271"/>
    <lineage>
        <taxon>Bacteria</taxon>
        <taxon>Bacillati</taxon>
        <taxon>Bacillota</taxon>
        <taxon>Bacilli</taxon>
        <taxon>Bacillales</taxon>
        <taxon>Bacillaceae</taxon>
        <taxon>Bacillus</taxon>
    </lineage>
</organism>
<feature type="transmembrane region" description="Helical" evidence="1">
    <location>
        <begin position="30"/>
        <end position="47"/>
    </location>
</feature>
<name>A0A285D660_9BACI</name>
<reference evidence="2 3" key="1">
    <citation type="submission" date="2017-08" db="EMBL/GenBank/DDBJ databases">
        <authorList>
            <person name="de Groot N.N."/>
        </authorList>
    </citation>
    <scope>NUCLEOTIDE SEQUENCE [LARGE SCALE GENOMIC DNA]</scope>
    <source>
        <strain evidence="2 3">JC228</strain>
    </source>
</reference>
<dbReference type="EMBL" id="OAOP01000011">
    <property type="protein sequence ID" value="SNX75300.1"/>
    <property type="molecule type" value="Genomic_DNA"/>
</dbReference>
<dbReference type="Proteomes" id="UP000219546">
    <property type="component" value="Unassembled WGS sequence"/>
</dbReference>
<evidence type="ECO:0000256" key="1">
    <source>
        <dbReference type="SAM" id="Phobius"/>
    </source>
</evidence>
<evidence type="ECO:0000313" key="3">
    <source>
        <dbReference type="Proteomes" id="UP000219546"/>
    </source>
</evidence>
<evidence type="ECO:0000313" key="2">
    <source>
        <dbReference type="EMBL" id="SNX75300.1"/>
    </source>
</evidence>
<sequence>MEIIKFSEFMKGSAIQSITPDPQIFHMVDLGFNFFLTSGAVLLTLVLLEKAGFSVNETLMRAIMIGSIAVSILLFVFKHGLFRHIVMGW</sequence>
<accession>A0A285D660</accession>
<feature type="transmembrane region" description="Helical" evidence="1">
    <location>
        <begin position="59"/>
        <end position="77"/>
    </location>
</feature>
<proteinExistence type="predicted"/>
<keyword evidence="1" id="KW-0472">Membrane</keyword>
<gene>
    <name evidence="2" type="ORF">SAMN05877753_111140</name>
</gene>
<keyword evidence="1" id="KW-0812">Transmembrane</keyword>
<keyword evidence="1" id="KW-1133">Transmembrane helix</keyword>
<dbReference type="AlphaFoldDB" id="A0A285D660"/>
<keyword evidence="3" id="KW-1185">Reference proteome</keyword>
<protein>
    <submittedName>
        <fullName evidence="2">Uncharacterized protein</fullName>
    </submittedName>
</protein>